<evidence type="ECO:0000256" key="3">
    <source>
        <dbReference type="ARBA" id="ARBA00023125"/>
    </source>
</evidence>
<dbReference type="InterPro" id="IPR005119">
    <property type="entry name" value="LysR_subst-bd"/>
</dbReference>
<keyword evidence="3" id="KW-0238">DNA-binding</keyword>
<dbReference type="GO" id="GO:0003700">
    <property type="term" value="F:DNA-binding transcription factor activity"/>
    <property type="evidence" value="ECO:0007669"/>
    <property type="project" value="InterPro"/>
</dbReference>
<dbReference type="InterPro" id="IPR036388">
    <property type="entry name" value="WH-like_DNA-bd_sf"/>
</dbReference>
<comment type="similarity">
    <text evidence="1">Belongs to the LysR transcriptional regulatory family.</text>
</comment>
<organism evidence="6 7">
    <name type="scientific">Vibrio eleionomae</name>
    <dbReference type="NCBI Taxonomy" id="2653505"/>
    <lineage>
        <taxon>Bacteria</taxon>
        <taxon>Pseudomonadati</taxon>
        <taxon>Pseudomonadota</taxon>
        <taxon>Gammaproteobacteria</taxon>
        <taxon>Vibrionales</taxon>
        <taxon>Vibrionaceae</taxon>
        <taxon>Vibrio</taxon>
    </lineage>
</organism>
<keyword evidence="2" id="KW-0805">Transcription regulation</keyword>
<evidence type="ECO:0000313" key="6">
    <source>
        <dbReference type="EMBL" id="MZI93883.1"/>
    </source>
</evidence>
<dbReference type="Pfam" id="PF03466">
    <property type="entry name" value="LysR_substrate"/>
    <property type="match status" value="1"/>
</dbReference>
<dbReference type="RefSeq" id="WP_161155778.1">
    <property type="nucleotide sequence ID" value="NZ_WEKT01000019.1"/>
</dbReference>
<reference evidence="6 7" key="1">
    <citation type="submission" date="2019-10" db="EMBL/GenBank/DDBJ databases">
        <title>Vibrio sp. nov. isolated from a shrimp pond.</title>
        <authorList>
            <person name="Gomez-Gil B."/>
            <person name="Enciso-Ibarra J."/>
            <person name="Enciso-Ibarra K."/>
            <person name="Bolan-Mejia C."/>
        </authorList>
    </citation>
    <scope>NUCLEOTIDE SEQUENCE [LARGE SCALE GENOMIC DNA]</scope>
    <source>
        <strain evidence="6 7">CAIM 722</strain>
    </source>
</reference>
<dbReference type="InterPro" id="IPR000847">
    <property type="entry name" value="LysR_HTH_N"/>
</dbReference>
<sequence length="313" mass="35280">MKALNDLYIFVETAKHGSFSKAAHAADVTPAAVSAAIKRLETQLDVALFIRSTRNLRLTHEGETLLEKASQALNTIQEGIDHISQTQGEIGGHIMLSAPSDFGRHLLLGWLEEFTDIYPHIQITLELSDGVSNLYNKPIDMAIRYGVPPDSRLVALPLCTRNRRIACATPSYLDKRPPISHPKDLIEHNCLCFQLASSTDNHWSFMRDGDSETITVSGHFNANDGEAVHQWALKGKGVIYKSLVDMSRDLFTQRLHPLLLDWKTEPCPLYVVCADRRLLNPTTKTLHEFLRLKCEKVLTEAEQYLTENYYSPK</sequence>
<dbReference type="InterPro" id="IPR036390">
    <property type="entry name" value="WH_DNA-bd_sf"/>
</dbReference>
<dbReference type="GO" id="GO:0006351">
    <property type="term" value="P:DNA-templated transcription"/>
    <property type="evidence" value="ECO:0007669"/>
    <property type="project" value="TreeGrafter"/>
</dbReference>
<dbReference type="Proteomes" id="UP000462621">
    <property type="component" value="Unassembled WGS sequence"/>
</dbReference>
<dbReference type="SUPFAM" id="SSF46785">
    <property type="entry name" value="Winged helix' DNA-binding domain"/>
    <property type="match status" value="1"/>
</dbReference>
<evidence type="ECO:0000256" key="1">
    <source>
        <dbReference type="ARBA" id="ARBA00009437"/>
    </source>
</evidence>
<keyword evidence="4" id="KW-0804">Transcription</keyword>
<protein>
    <submittedName>
        <fullName evidence="6">LysR family transcriptional regulator</fullName>
    </submittedName>
</protein>
<accession>A0A7X4LKZ6</accession>
<evidence type="ECO:0000256" key="4">
    <source>
        <dbReference type="ARBA" id="ARBA00023163"/>
    </source>
</evidence>
<keyword evidence="7" id="KW-1185">Reference proteome</keyword>
<name>A0A7X4LKZ6_9VIBR</name>
<dbReference type="InterPro" id="IPR058163">
    <property type="entry name" value="LysR-type_TF_proteobact-type"/>
</dbReference>
<dbReference type="EMBL" id="WEKT01000019">
    <property type="protein sequence ID" value="MZI93883.1"/>
    <property type="molecule type" value="Genomic_DNA"/>
</dbReference>
<dbReference type="FunFam" id="1.10.10.10:FF:000001">
    <property type="entry name" value="LysR family transcriptional regulator"/>
    <property type="match status" value="1"/>
</dbReference>
<dbReference type="PROSITE" id="PS50931">
    <property type="entry name" value="HTH_LYSR"/>
    <property type="match status" value="1"/>
</dbReference>
<dbReference type="Gene3D" id="3.40.190.290">
    <property type="match status" value="1"/>
</dbReference>
<dbReference type="PANTHER" id="PTHR30537:SF21">
    <property type="entry name" value="HTH-TYPE TRANSCRIPTIONAL REGULATOR SINR-RELATED"/>
    <property type="match status" value="1"/>
</dbReference>
<evidence type="ECO:0000259" key="5">
    <source>
        <dbReference type="PROSITE" id="PS50931"/>
    </source>
</evidence>
<feature type="domain" description="HTH lysR-type" evidence="5">
    <location>
        <begin position="1"/>
        <end position="59"/>
    </location>
</feature>
<dbReference type="CDD" id="cd08422">
    <property type="entry name" value="PBP2_CrgA_like"/>
    <property type="match status" value="1"/>
</dbReference>
<dbReference type="Gene3D" id="1.10.10.10">
    <property type="entry name" value="Winged helix-like DNA-binding domain superfamily/Winged helix DNA-binding domain"/>
    <property type="match status" value="1"/>
</dbReference>
<evidence type="ECO:0000256" key="2">
    <source>
        <dbReference type="ARBA" id="ARBA00023015"/>
    </source>
</evidence>
<dbReference type="GO" id="GO:0043565">
    <property type="term" value="F:sequence-specific DNA binding"/>
    <property type="evidence" value="ECO:0007669"/>
    <property type="project" value="TreeGrafter"/>
</dbReference>
<gene>
    <name evidence="6" type="ORF">F9817_11835</name>
</gene>
<evidence type="ECO:0000313" key="7">
    <source>
        <dbReference type="Proteomes" id="UP000462621"/>
    </source>
</evidence>
<comment type="caution">
    <text evidence="6">The sequence shown here is derived from an EMBL/GenBank/DDBJ whole genome shotgun (WGS) entry which is preliminary data.</text>
</comment>
<dbReference type="PANTHER" id="PTHR30537">
    <property type="entry name" value="HTH-TYPE TRANSCRIPTIONAL REGULATOR"/>
    <property type="match status" value="1"/>
</dbReference>
<proteinExistence type="inferred from homology"/>
<dbReference type="AlphaFoldDB" id="A0A7X4LKZ6"/>
<dbReference type="SUPFAM" id="SSF53850">
    <property type="entry name" value="Periplasmic binding protein-like II"/>
    <property type="match status" value="1"/>
</dbReference>
<dbReference type="Pfam" id="PF00126">
    <property type="entry name" value="HTH_1"/>
    <property type="match status" value="1"/>
</dbReference>